<dbReference type="InterPro" id="IPR013320">
    <property type="entry name" value="ConA-like_dom_sf"/>
</dbReference>
<dbReference type="InterPro" id="IPR035914">
    <property type="entry name" value="Sperma_CUB_dom_sf"/>
</dbReference>
<evidence type="ECO:0000256" key="4">
    <source>
        <dbReference type="SAM" id="Phobius"/>
    </source>
</evidence>
<evidence type="ECO:0000256" key="2">
    <source>
        <dbReference type="PROSITE-ProRule" id="PRU00059"/>
    </source>
</evidence>
<dbReference type="Pfam" id="PF00431">
    <property type="entry name" value="CUB"/>
    <property type="match status" value="1"/>
</dbReference>
<evidence type="ECO:0000313" key="6">
    <source>
        <dbReference type="EMBL" id="KAK2573012.1"/>
    </source>
</evidence>
<dbReference type="SUPFAM" id="SSF49899">
    <property type="entry name" value="Concanavalin A-like lectins/glucanases"/>
    <property type="match status" value="1"/>
</dbReference>
<protein>
    <submittedName>
        <fullName evidence="6">Tolloid-like protein 1</fullName>
    </submittedName>
</protein>
<sequence>MAFVYHHMCTPCRCGLLFTIVVFFCPFIAFCQDMLPSPIGLYPFNNLYKTADASCYGNLHGMPQDVELVGGPFHKQRAAYQFTGTSCIHIPGSRHLNENIRSITILVWIFQTGHAGSIVNFNSNESNEGSEAYGRSPVSVEIRTSGSSSISADLAGNDGRRVHLWSNSSEALANEWRYIGVSYDHSNREVIMWIDGEDVDHLSILKNLDLSTDRSIQIGGRQGKQDSFEGRISCLQVYDRVLSRKEVKAVWNRCFRDNQAPVDCSKIKAPEHCGLFLNTLSGRFSSPGYPTGYPYNAKCVWEIKVPKGYFITLKFEYFDLGDSSCADHVLVRDGINSWSKKIMSVCGGQDVTELVVSSFGSGMRVEFVSDKQISASGFLASYTSHLIASNANNEDDRLDFSRHYTGIVIGVACAAIFAIFSVIAFSHARSRLRERRSGRSLTRSNRQSVSFPEDDVIQLNAPPTYDDVMRYPELYPPTPLQGSLTNTPVGTPRTASPVSTPSTSRRVPHRPGSPAVLPNVGTPIGMPLFNPRRLGQSTSHSASRVSLQRSVSPLARAEFTSQISRPTNHVSADELNNSEDEDDELPPYPGTRSVDSVLDQVRETLQYSGFASRQASNPSLSDNTSVDGNQTRIAIEDRGSQASVTLRENSGVIETTIASNRNSATSVQTLENTTQEHANPWVSSILPRIAAPPSALRSVESVV</sequence>
<dbReference type="Proteomes" id="UP001249851">
    <property type="component" value="Unassembled WGS sequence"/>
</dbReference>
<feature type="compositionally biased region" description="Polar residues" evidence="3">
    <location>
        <begin position="480"/>
        <end position="505"/>
    </location>
</feature>
<feature type="transmembrane region" description="Helical" evidence="4">
    <location>
        <begin position="404"/>
        <end position="426"/>
    </location>
</feature>
<feature type="domain" description="CUB" evidence="5">
    <location>
        <begin position="273"/>
        <end position="385"/>
    </location>
</feature>
<reference evidence="6" key="1">
    <citation type="journal article" date="2023" name="G3 (Bethesda)">
        <title>Whole genome assembly and annotation of the endangered Caribbean coral Acropora cervicornis.</title>
        <authorList>
            <person name="Selwyn J.D."/>
            <person name="Vollmer S.V."/>
        </authorList>
    </citation>
    <scope>NUCLEOTIDE SEQUENCE</scope>
    <source>
        <strain evidence="6">K2</strain>
    </source>
</reference>
<evidence type="ECO:0000256" key="3">
    <source>
        <dbReference type="SAM" id="MobiDB-lite"/>
    </source>
</evidence>
<dbReference type="Gene3D" id="2.60.120.200">
    <property type="match status" value="1"/>
</dbReference>
<name>A0AAD9R4P4_ACRCE</name>
<accession>A0AAD9R4P4</accession>
<dbReference type="Pfam" id="PF13385">
    <property type="entry name" value="Laminin_G_3"/>
    <property type="match status" value="1"/>
</dbReference>
<dbReference type="PANTHER" id="PTHR47635">
    <property type="entry name" value="CUB DOMAIN-CONTAINING PROTEIN"/>
    <property type="match status" value="1"/>
</dbReference>
<gene>
    <name evidence="6" type="ORF">P5673_002036</name>
</gene>
<keyword evidence="7" id="KW-1185">Reference proteome</keyword>
<reference evidence="6" key="2">
    <citation type="journal article" date="2023" name="Science">
        <title>Genomic signatures of disease resistance in endangered staghorn corals.</title>
        <authorList>
            <person name="Vollmer S.V."/>
            <person name="Selwyn J.D."/>
            <person name="Despard B.A."/>
            <person name="Roesel C.L."/>
        </authorList>
    </citation>
    <scope>NUCLEOTIDE SEQUENCE</scope>
    <source>
        <strain evidence="6">K2</strain>
    </source>
</reference>
<dbReference type="EMBL" id="JARQWQ010000003">
    <property type="protein sequence ID" value="KAK2573012.1"/>
    <property type="molecule type" value="Genomic_DNA"/>
</dbReference>
<dbReference type="SUPFAM" id="SSF49854">
    <property type="entry name" value="Spermadhesin, CUB domain"/>
    <property type="match status" value="1"/>
</dbReference>
<comment type="caution">
    <text evidence="2">Lacks conserved residue(s) required for the propagation of feature annotation.</text>
</comment>
<dbReference type="AlphaFoldDB" id="A0AAD9R4P4"/>
<dbReference type="SMART" id="SM00042">
    <property type="entry name" value="CUB"/>
    <property type="match status" value="1"/>
</dbReference>
<keyword evidence="1" id="KW-1015">Disulfide bond</keyword>
<proteinExistence type="predicted"/>
<dbReference type="InterPro" id="IPR000859">
    <property type="entry name" value="CUB_dom"/>
</dbReference>
<keyword evidence="4" id="KW-0812">Transmembrane</keyword>
<evidence type="ECO:0000259" key="5">
    <source>
        <dbReference type="PROSITE" id="PS01180"/>
    </source>
</evidence>
<dbReference type="Gene3D" id="2.60.120.290">
    <property type="entry name" value="Spermadhesin, CUB domain"/>
    <property type="match status" value="1"/>
</dbReference>
<evidence type="ECO:0000256" key="1">
    <source>
        <dbReference type="ARBA" id="ARBA00023157"/>
    </source>
</evidence>
<dbReference type="PROSITE" id="PS01180">
    <property type="entry name" value="CUB"/>
    <property type="match status" value="1"/>
</dbReference>
<organism evidence="6 7">
    <name type="scientific">Acropora cervicornis</name>
    <name type="common">Staghorn coral</name>
    <dbReference type="NCBI Taxonomy" id="6130"/>
    <lineage>
        <taxon>Eukaryota</taxon>
        <taxon>Metazoa</taxon>
        <taxon>Cnidaria</taxon>
        <taxon>Anthozoa</taxon>
        <taxon>Hexacorallia</taxon>
        <taxon>Scleractinia</taxon>
        <taxon>Astrocoeniina</taxon>
        <taxon>Acroporidae</taxon>
        <taxon>Acropora</taxon>
    </lineage>
</organism>
<feature type="region of interest" description="Disordered" evidence="3">
    <location>
        <begin position="468"/>
        <end position="594"/>
    </location>
</feature>
<dbReference type="CDD" id="cd00041">
    <property type="entry name" value="CUB"/>
    <property type="match status" value="1"/>
</dbReference>
<evidence type="ECO:0000313" key="7">
    <source>
        <dbReference type="Proteomes" id="UP001249851"/>
    </source>
</evidence>
<keyword evidence="4" id="KW-0472">Membrane</keyword>
<dbReference type="FunFam" id="2.60.120.290:FF:000005">
    <property type="entry name" value="Procollagen C-endopeptidase enhancer 1"/>
    <property type="match status" value="1"/>
</dbReference>
<feature type="compositionally biased region" description="Polar residues" evidence="3">
    <location>
        <begin position="559"/>
        <end position="570"/>
    </location>
</feature>
<comment type="caution">
    <text evidence="6">The sequence shown here is derived from an EMBL/GenBank/DDBJ whole genome shotgun (WGS) entry which is preliminary data.</text>
</comment>
<feature type="compositionally biased region" description="Acidic residues" evidence="3">
    <location>
        <begin position="576"/>
        <end position="585"/>
    </location>
</feature>
<keyword evidence="4" id="KW-1133">Transmembrane helix</keyword>
<dbReference type="PANTHER" id="PTHR47635:SF2">
    <property type="entry name" value="LAMG-LIKE JELLYROLL FOLD DOMAIN-CONTAINING PROTEIN"/>
    <property type="match status" value="1"/>
</dbReference>
<feature type="compositionally biased region" description="Polar residues" evidence="3">
    <location>
        <begin position="535"/>
        <end position="551"/>
    </location>
</feature>